<evidence type="ECO:0000313" key="2">
    <source>
        <dbReference type="Proteomes" id="UP000262257"/>
    </source>
</evidence>
<protein>
    <submittedName>
        <fullName evidence="1">Uncharacterized protein</fullName>
    </submittedName>
</protein>
<name>A0A3D3G2G6_ACIRA</name>
<sequence>MNSDEYRSKRLQVAGIEVVGDGRVTAQGTRVRLSNGMYLGDVQDLSLNGNSGDMWTIDVTVRTTITSEQVLELFGKIGNETTQTAKQTTGDNTEGK</sequence>
<evidence type="ECO:0000313" key="1">
    <source>
        <dbReference type="EMBL" id="HCM30581.1"/>
    </source>
</evidence>
<accession>A0A3D3G2G6</accession>
<organism evidence="1 2">
    <name type="scientific">Acinetobacter radioresistens</name>
    <dbReference type="NCBI Taxonomy" id="40216"/>
    <lineage>
        <taxon>Bacteria</taxon>
        <taxon>Pseudomonadati</taxon>
        <taxon>Pseudomonadota</taxon>
        <taxon>Gammaproteobacteria</taxon>
        <taxon>Moraxellales</taxon>
        <taxon>Moraxellaceae</taxon>
        <taxon>Acinetobacter</taxon>
    </lineage>
</organism>
<dbReference type="AlphaFoldDB" id="A0A3D3G2G6"/>
<dbReference type="EMBL" id="DPXL01000028">
    <property type="protein sequence ID" value="HCM30581.1"/>
    <property type="molecule type" value="Genomic_DNA"/>
</dbReference>
<comment type="caution">
    <text evidence="1">The sequence shown here is derived from an EMBL/GenBank/DDBJ whole genome shotgun (WGS) entry which is preliminary data.</text>
</comment>
<gene>
    <name evidence="1" type="ORF">DIC32_02065</name>
</gene>
<proteinExistence type="predicted"/>
<reference evidence="1 2" key="1">
    <citation type="journal article" date="2018" name="Nat. Biotechnol.">
        <title>A standardized bacterial taxonomy based on genome phylogeny substantially revises the tree of life.</title>
        <authorList>
            <person name="Parks D.H."/>
            <person name="Chuvochina M."/>
            <person name="Waite D.W."/>
            <person name="Rinke C."/>
            <person name="Skarshewski A."/>
            <person name="Chaumeil P.A."/>
            <person name="Hugenholtz P."/>
        </authorList>
    </citation>
    <scope>NUCLEOTIDE SEQUENCE [LARGE SCALE GENOMIC DNA]</scope>
    <source>
        <strain evidence="1">UBA10045</strain>
    </source>
</reference>
<dbReference type="Proteomes" id="UP000262257">
    <property type="component" value="Unassembled WGS sequence"/>
</dbReference>